<dbReference type="AlphaFoldDB" id="A0A1C7D6X9"/>
<organism evidence="1 2">
    <name type="scientific">Paraurantiacibacter namhicola</name>
    <dbReference type="NCBI Taxonomy" id="645517"/>
    <lineage>
        <taxon>Bacteria</taxon>
        <taxon>Pseudomonadati</taxon>
        <taxon>Pseudomonadota</taxon>
        <taxon>Alphaproteobacteria</taxon>
        <taxon>Sphingomonadales</taxon>
        <taxon>Erythrobacteraceae</taxon>
        <taxon>Paraurantiacibacter</taxon>
    </lineage>
</organism>
<dbReference type="EMBL" id="CP016545">
    <property type="protein sequence ID" value="ANU07230.1"/>
    <property type="molecule type" value="Genomic_DNA"/>
</dbReference>
<gene>
    <name evidence="1" type="ORF">A6F65_00920</name>
</gene>
<reference evidence="1 2" key="1">
    <citation type="submission" date="2016-07" db="EMBL/GenBank/DDBJ databases">
        <title>Complete genome sequence of Altererythrobacter namhicola JCM 16345T, containing esterase-encoding genes.</title>
        <authorList>
            <person name="Cheng H."/>
            <person name="Wu Y.-H."/>
            <person name="Jian S.-L."/>
            <person name="Huo Y.-Y."/>
            <person name="Wang C.-S."/>
            <person name="Xu X.-W."/>
        </authorList>
    </citation>
    <scope>NUCLEOTIDE SEQUENCE [LARGE SCALE GENOMIC DNA]</scope>
    <source>
        <strain evidence="1 2">JCM 16345</strain>
    </source>
</reference>
<keyword evidence="2" id="KW-1185">Reference proteome</keyword>
<accession>A0A1C7D6X9</accession>
<evidence type="ECO:0000313" key="1">
    <source>
        <dbReference type="EMBL" id="ANU07230.1"/>
    </source>
</evidence>
<dbReference type="KEGG" id="anh:A6F65_00920"/>
<proteinExistence type="predicted"/>
<evidence type="ECO:0000313" key="2">
    <source>
        <dbReference type="Proteomes" id="UP000092698"/>
    </source>
</evidence>
<dbReference type="RefSeq" id="WP_067786341.1">
    <property type="nucleotide sequence ID" value="NZ_CP016545.1"/>
</dbReference>
<sequence>MTVREEDRTIEMPAIQAVFRAIGKSAMKGNRFAQKTLAELVTSVEAVDHESSVALFGTAVEYKLAWSQEIERCEKDGIEPPRPVPHPANIILDPASGKVRFEGPQTKEQREQLEACLARRDEAQEEVSYIAEKYRPSRSEKMRALYLDGWHWEQRMFDIINNAVPRRYKANLENRSYRDGASRSGHALVELAKDKRMRGEYLGESHSEEP</sequence>
<dbReference type="STRING" id="645517.A6F65_00920"/>
<name>A0A1C7D6X9_9SPHN</name>
<protein>
    <submittedName>
        <fullName evidence="1">Uncharacterized protein</fullName>
    </submittedName>
</protein>
<dbReference type="Proteomes" id="UP000092698">
    <property type="component" value="Chromosome"/>
</dbReference>